<dbReference type="AlphaFoldDB" id="A0AAD8YCT5"/>
<dbReference type="EMBL" id="JATAAI010000008">
    <property type="protein sequence ID" value="KAK1743792.1"/>
    <property type="molecule type" value="Genomic_DNA"/>
</dbReference>
<name>A0AAD8YCT5_9STRA</name>
<keyword evidence="2" id="KW-1185">Reference proteome</keyword>
<gene>
    <name evidence="1" type="ORF">QTG54_005389</name>
</gene>
<evidence type="ECO:0000313" key="2">
    <source>
        <dbReference type="Proteomes" id="UP001224775"/>
    </source>
</evidence>
<sequence length="474" mass="52478">MLQTILANSILTDGASAFLPRNAEIHMATGPMDTTIFKLTSVNREVLSQCRPKQNTAASQSTNIDVDVMTNDKQTEANDKLTKEDSICTSMQPTDPEWLEAIEQTIESRLAKQVAKAKQLERTTQVQSDLIHKGRETIHKAARLNSTGGSLDNDPQILRLRYGTRPRTVSDTQKGLSAVIDLELDMHLPHQRESKELHDFHVSCTLASKLEQNITSVDNIRTQSGVVAVFQDGNCITILASLLLNELDLDFQTNRNSTSTLDFNIQGLWLDEMQKRQGSVLCILRLPLNGILFSPMSSATRAGHCIQHEIDFTSADKNHASRLVPSAIFDYRHPRTLNIDVSGSIGLQDGTIWKDLVSKLNRQIGMSSCIDLYYIKGDPTLKLVIFASNPAELAAITNLVLQNLPNNAKIFEQDPDEAKNVKTLLASLKNEAAAFQKHRTIMSKGTVTAEMRKEMSSLQASTDGVASTIKRGWV</sequence>
<accession>A0AAD8YCT5</accession>
<dbReference type="Proteomes" id="UP001224775">
    <property type="component" value="Unassembled WGS sequence"/>
</dbReference>
<comment type="caution">
    <text evidence="1">The sequence shown here is derived from an EMBL/GenBank/DDBJ whole genome shotgun (WGS) entry which is preliminary data.</text>
</comment>
<proteinExistence type="predicted"/>
<evidence type="ECO:0000313" key="1">
    <source>
        <dbReference type="EMBL" id="KAK1743792.1"/>
    </source>
</evidence>
<protein>
    <submittedName>
        <fullName evidence="1">Uncharacterized protein</fullName>
    </submittedName>
</protein>
<reference evidence="1" key="1">
    <citation type="submission" date="2023-06" db="EMBL/GenBank/DDBJ databases">
        <title>Survivors Of The Sea: Transcriptome response of Skeletonema marinoi to long-term dormancy.</title>
        <authorList>
            <person name="Pinder M.I.M."/>
            <person name="Kourtchenko O."/>
            <person name="Robertson E.K."/>
            <person name="Larsson T."/>
            <person name="Maumus F."/>
            <person name="Osuna-Cruz C.M."/>
            <person name="Vancaester E."/>
            <person name="Stenow R."/>
            <person name="Vandepoele K."/>
            <person name="Ploug H."/>
            <person name="Bruchert V."/>
            <person name="Godhe A."/>
            <person name="Topel M."/>
        </authorList>
    </citation>
    <scope>NUCLEOTIDE SEQUENCE</scope>
    <source>
        <strain evidence="1">R05AC</strain>
    </source>
</reference>
<organism evidence="1 2">
    <name type="scientific">Skeletonema marinoi</name>
    <dbReference type="NCBI Taxonomy" id="267567"/>
    <lineage>
        <taxon>Eukaryota</taxon>
        <taxon>Sar</taxon>
        <taxon>Stramenopiles</taxon>
        <taxon>Ochrophyta</taxon>
        <taxon>Bacillariophyta</taxon>
        <taxon>Coscinodiscophyceae</taxon>
        <taxon>Thalassiosirophycidae</taxon>
        <taxon>Thalassiosirales</taxon>
        <taxon>Skeletonemataceae</taxon>
        <taxon>Skeletonema</taxon>
        <taxon>Skeletonema marinoi-dohrnii complex</taxon>
    </lineage>
</organism>